<dbReference type="AlphaFoldDB" id="A0A9P3HE16"/>
<evidence type="ECO:0000313" key="1">
    <source>
        <dbReference type="EMBL" id="GJJ74628.1"/>
    </source>
</evidence>
<sequence length="244" mass="29053">MTVDNVCSMPVAILDQTHVKNIGHFEICCDRAMYLKNETCLSEAEVTEAIDAAQSVLDIIQKYLYFRVLKNCTLMHFDLKSGKKVLIKVRDQYWSEWKVLDDERAEKWNLYLDEKDRLEEEAERKAAEEQGIEYAAIVDSDDRSTCLMHSHYLSRTYIKEIGHFQVSCDRPMYLKRETVLSDCEEKETMDAVHRMLDASQKHFFFETLKTIQFMKVWTKRDKLVLVQIKPEYWKQWKEAEDRRL</sequence>
<dbReference type="Proteomes" id="UP000827284">
    <property type="component" value="Unassembled WGS sequence"/>
</dbReference>
<gene>
    <name evidence="1" type="ORF">EMPS_06986</name>
</gene>
<keyword evidence="2" id="KW-1185">Reference proteome</keyword>
<reference evidence="1" key="1">
    <citation type="submission" date="2021-11" db="EMBL/GenBank/DDBJ databases">
        <authorList>
            <person name="Herlambang A."/>
            <person name="Guo Y."/>
            <person name="Takashima Y."/>
            <person name="Nishizawa T."/>
        </authorList>
    </citation>
    <scope>NUCLEOTIDE SEQUENCE</scope>
    <source>
        <strain evidence="1">E1425</strain>
    </source>
</reference>
<organism evidence="1 2">
    <name type="scientific">Entomortierella parvispora</name>
    <dbReference type="NCBI Taxonomy" id="205924"/>
    <lineage>
        <taxon>Eukaryota</taxon>
        <taxon>Fungi</taxon>
        <taxon>Fungi incertae sedis</taxon>
        <taxon>Mucoromycota</taxon>
        <taxon>Mortierellomycotina</taxon>
        <taxon>Mortierellomycetes</taxon>
        <taxon>Mortierellales</taxon>
        <taxon>Mortierellaceae</taxon>
        <taxon>Entomortierella</taxon>
    </lineage>
</organism>
<protein>
    <submittedName>
        <fullName evidence="1">Uncharacterized protein</fullName>
    </submittedName>
</protein>
<proteinExistence type="predicted"/>
<comment type="caution">
    <text evidence="1">The sequence shown here is derived from an EMBL/GenBank/DDBJ whole genome shotgun (WGS) entry which is preliminary data.</text>
</comment>
<accession>A0A9P3HE16</accession>
<dbReference type="EMBL" id="BQFW01000009">
    <property type="protein sequence ID" value="GJJ74628.1"/>
    <property type="molecule type" value="Genomic_DNA"/>
</dbReference>
<evidence type="ECO:0000313" key="2">
    <source>
        <dbReference type="Proteomes" id="UP000827284"/>
    </source>
</evidence>
<name>A0A9P3HE16_9FUNG</name>
<reference evidence="1" key="2">
    <citation type="journal article" date="2022" name="Microbiol. Resour. Announc.">
        <title>Whole-Genome Sequence of Entomortierella parvispora E1425, a Mucoromycotan Fungus Associated with Burkholderiaceae-Related Endosymbiotic Bacteria.</title>
        <authorList>
            <person name="Herlambang A."/>
            <person name="Guo Y."/>
            <person name="Takashima Y."/>
            <person name="Narisawa K."/>
            <person name="Ohta H."/>
            <person name="Nishizawa T."/>
        </authorList>
    </citation>
    <scope>NUCLEOTIDE SEQUENCE</scope>
    <source>
        <strain evidence="1">E1425</strain>
    </source>
</reference>
<dbReference type="OrthoDB" id="10422974at2759"/>